<evidence type="ECO:0000256" key="5">
    <source>
        <dbReference type="ARBA" id="ARBA00037585"/>
    </source>
</evidence>
<feature type="signal peptide" evidence="7">
    <location>
        <begin position="1"/>
        <end position="33"/>
    </location>
</feature>
<dbReference type="GO" id="GO:0030246">
    <property type="term" value="F:carbohydrate binding"/>
    <property type="evidence" value="ECO:0007669"/>
    <property type="project" value="UniProtKB-UniRule"/>
</dbReference>
<dbReference type="InterPro" id="IPR044865">
    <property type="entry name" value="MRH_dom"/>
</dbReference>
<evidence type="ECO:0000256" key="7">
    <source>
        <dbReference type="SAM" id="SignalP"/>
    </source>
</evidence>
<dbReference type="SUPFAM" id="SSF50911">
    <property type="entry name" value="Mannose 6-phosphate receptor domain"/>
    <property type="match status" value="1"/>
</dbReference>
<dbReference type="Gene3D" id="2.70.130.10">
    <property type="entry name" value="Mannose-6-phosphate receptor binding domain"/>
    <property type="match status" value="2"/>
</dbReference>
<reference evidence="9" key="2">
    <citation type="submission" date="2025-08" db="UniProtKB">
        <authorList>
            <consortium name="Ensembl"/>
        </authorList>
    </citation>
    <scope>IDENTIFICATION</scope>
    <source>
        <strain evidence="9">Thorbecke</strain>
    </source>
</reference>
<sequence length="439" mass="49888">MEEGGGGARSLVPGGPVLLVLCGLLEASGGGRALPPLSDDIPFRVNWPGTEFSLPTTGVLYKEDNYVIMTTTHKEKYKCILPLVTSGDEEEEKDYKGPNPRELLEPLFKQSSCSYRIESYWTYEVCHGKHIRQYHEEKETGQKINIHEYYLGNMLAKNLLSEKEREAEEKEKSNEIPTKNIEAEVTTCEYEVVILTPLLCSHPKYRFRASPVNDIFCQSLPGSPFKPLTLRQLEQQEEILRVPFRRSKEEDLQSTKEERFPAIHKPIAIGSQPMLTVGTTHISKLTDDQLIKEFLSGSYCFHGGVGWWKYEFCYGKHVHQYHEDKDSGKTSVVVGTWNQEEHIEWAKKNTARAYHLQDDGTQTVRMVSHFYGNGDICDITDKPRQVTVKLKCKESDSPHAVTVYMLEPHSCQYILGVESPVICKILDTADENGLLSLPN</sequence>
<keyword evidence="4" id="KW-1015">Disulfide bond</keyword>
<keyword evidence="6" id="KW-0430">Lectin</keyword>
<feature type="domain" description="MRH" evidence="8">
    <location>
        <begin position="298"/>
        <end position="425"/>
    </location>
</feature>
<dbReference type="Ensembl" id="ENSOCUT00000038508.1">
    <property type="protein sequence ID" value="ENSOCUP00000039153.1"/>
    <property type="gene ID" value="ENSOCUG00000014412.4"/>
</dbReference>
<dbReference type="FunFam" id="2.70.130.10:FF:000001">
    <property type="entry name" value="Endoplasmic reticulum lectin 1"/>
    <property type="match status" value="1"/>
</dbReference>
<dbReference type="Pfam" id="PF07915">
    <property type="entry name" value="PRKCSH"/>
    <property type="match status" value="2"/>
</dbReference>
<dbReference type="GO" id="GO:0030968">
    <property type="term" value="P:endoplasmic reticulum unfolded protein response"/>
    <property type="evidence" value="ECO:0007669"/>
    <property type="project" value="UniProtKB-UniRule"/>
</dbReference>
<dbReference type="InterPro" id="IPR045149">
    <property type="entry name" value="OS-9-like"/>
</dbReference>
<evidence type="ECO:0000256" key="1">
    <source>
        <dbReference type="ARBA" id="ARBA00004319"/>
    </source>
</evidence>
<keyword evidence="10" id="KW-1185">Reference proteome</keyword>
<organism evidence="9 10">
    <name type="scientific">Oryctolagus cuniculus</name>
    <name type="common">Rabbit</name>
    <dbReference type="NCBI Taxonomy" id="9986"/>
    <lineage>
        <taxon>Eukaryota</taxon>
        <taxon>Metazoa</taxon>
        <taxon>Chordata</taxon>
        <taxon>Craniata</taxon>
        <taxon>Vertebrata</taxon>
        <taxon>Euteleostomi</taxon>
        <taxon>Mammalia</taxon>
        <taxon>Eutheria</taxon>
        <taxon>Euarchontoglires</taxon>
        <taxon>Glires</taxon>
        <taxon>Lagomorpha</taxon>
        <taxon>Leporidae</taxon>
        <taxon>Oryctolagus</taxon>
    </lineage>
</organism>
<evidence type="ECO:0000256" key="3">
    <source>
        <dbReference type="ARBA" id="ARBA00022824"/>
    </source>
</evidence>
<comment type="subcellular location">
    <subcellularLocation>
        <location evidence="1 6">Endoplasmic reticulum lumen</location>
    </subcellularLocation>
</comment>
<evidence type="ECO:0000313" key="9">
    <source>
        <dbReference type="Ensembl" id="ENSOCUP00000039153.1"/>
    </source>
</evidence>
<dbReference type="AlphaFoldDB" id="A0A5F9D0A3"/>
<dbReference type="PANTHER" id="PTHR15414:SF0">
    <property type="entry name" value="ENDOPLASMIC RETICULUM LECTIN 1"/>
    <property type="match status" value="1"/>
</dbReference>
<dbReference type="InterPro" id="IPR012913">
    <property type="entry name" value="OS9-like_dom"/>
</dbReference>
<dbReference type="PROSITE" id="PS51914">
    <property type="entry name" value="MRH"/>
    <property type="match status" value="2"/>
</dbReference>
<gene>
    <name evidence="9" type="primary">ERLEC1</name>
</gene>
<feature type="domain" description="MRH" evidence="8">
    <location>
        <begin position="111"/>
        <end position="202"/>
    </location>
</feature>
<accession>A0A5F9D0A3</accession>
<comment type="similarity">
    <text evidence="6">Belongs to the OS-9 family.</text>
</comment>
<comment type="function">
    <text evidence="5">Probable lectin that binds selectively to improperly folded lumenal proteins. May function in endoplasmic reticulum quality control and endoplasmic reticulum-associated degradation (ERAD) of both non-glycosylated proteins and glycoproteins.</text>
</comment>
<comment type="function">
    <text evidence="6">Lectin involved in the quality control of the secretory pathway. As a member of the endoplasmic reticulum-associated degradation lumenal (ERAD-L) surveillance system, targets misfolded endoplasmic reticulum lumenal glycoproteins for degradation.</text>
</comment>
<evidence type="ECO:0000256" key="6">
    <source>
        <dbReference type="RuleBase" id="RU369099"/>
    </source>
</evidence>
<reference evidence="9" key="3">
    <citation type="submission" date="2025-09" db="UniProtKB">
        <authorList>
            <consortium name="Ensembl"/>
        </authorList>
    </citation>
    <scope>IDENTIFICATION</scope>
    <source>
        <strain evidence="9">Thorbecke</strain>
    </source>
</reference>
<name>A0A5F9D0A3_RABIT</name>
<feature type="chain" id="PRO_5023927897" description="Endoplasmic reticulum lectin" evidence="7">
    <location>
        <begin position="34"/>
        <end position="439"/>
    </location>
</feature>
<dbReference type="EMBL" id="AAGW02006411">
    <property type="status" value="NOT_ANNOTATED_CDS"/>
    <property type="molecule type" value="Genomic_DNA"/>
</dbReference>
<protein>
    <recommendedName>
        <fullName evidence="6">Endoplasmic reticulum lectin</fullName>
    </recommendedName>
</protein>
<dbReference type="GO" id="GO:0005788">
    <property type="term" value="C:endoplasmic reticulum lumen"/>
    <property type="evidence" value="ECO:0007669"/>
    <property type="project" value="UniProtKB-SubCell"/>
</dbReference>
<keyword evidence="3 6" id="KW-0256">Endoplasmic reticulum</keyword>
<evidence type="ECO:0000313" key="10">
    <source>
        <dbReference type="Proteomes" id="UP000001811"/>
    </source>
</evidence>
<dbReference type="Bgee" id="ENSOCUG00000014412">
    <property type="expression patterns" value="Expressed in blood and 16 other cell types or tissues"/>
</dbReference>
<evidence type="ECO:0000256" key="2">
    <source>
        <dbReference type="ARBA" id="ARBA00022729"/>
    </source>
</evidence>
<dbReference type="GO" id="GO:0030970">
    <property type="term" value="P:retrograde protein transport, ER to cytosol"/>
    <property type="evidence" value="ECO:0007669"/>
    <property type="project" value="TreeGrafter"/>
</dbReference>
<dbReference type="GeneTree" id="ENSGT00530000063603"/>
<dbReference type="InterPro" id="IPR009011">
    <property type="entry name" value="Man6P_isomerase_rcpt-bd_dom_sf"/>
</dbReference>
<evidence type="ECO:0000259" key="8">
    <source>
        <dbReference type="PROSITE" id="PS51914"/>
    </source>
</evidence>
<keyword evidence="2 7" id="KW-0732">Signal</keyword>
<dbReference type="PANTHER" id="PTHR15414">
    <property type="entry name" value="OS-9-RELATED"/>
    <property type="match status" value="1"/>
</dbReference>
<dbReference type="Proteomes" id="UP000001811">
    <property type="component" value="Chromosome 2"/>
</dbReference>
<evidence type="ECO:0000256" key="4">
    <source>
        <dbReference type="ARBA" id="ARBA00023157"/>
    </source>
</evidence>
<proteinExistence type="inferred from homology"/>
<reference evidence="9 10" key="1">
    <citation type="journal article" date="2011" name="Nature">
        <title>A high-resolution map of human evolutionary constraint using 29 mammals.</title>
        <authorList>
            <person name="Lindblad-Toh K."/>
            <person name="Garber M."/>
            <person name="Zuk O."/>
            <person name="Lin M.F."/>
            <person name="Parker B.J."/>
            <person name="Washietl S."/>
            <person name="Kheradpour P."/>
            <person name="Ernst J."/>
            <person name="Jordan G."/>
            <person name="Mauceli E."/>
            <person name="Ward L.D."/>
            <person name="Lowe C.B."/>
            <person name="Holloway A.K."/>
            <person name="Clamp M."/>
            <person name="Gnerre S."/>
            <person name="Alfoldi J."/>
            <person name="Beal K."/>
            <person name="Chang J."/>
            <person name="Clawson H."/>
            <person name="Cuff J."/>
            <person name="Di Palma F."/>
            <person name="Fitzgerald S."/>
            <person name="Flicek P."/>
            <person name="Guttman M."/>
            <person name="Hubisz M.J."/>
            <person name="Jaffe D.B."/>
            <person name="Jungreis I."/>
            <person name="Kent W.J."/>
            <person name="Kostka D."/>
            <person name="Lara M."/>
            <person name="Martins A.L."/>
            <person name="Massingham T."/>
            <person name="Moltke I."/>
            <person name="Raney B.J."/>
            <person name="Rasmussen M.D."/>
            <person name="Robinson J."/>
            <person name="Stark A."/>
            <person name="Vilella A.J."/>
            <person name="Wen J."/>
            <person name="Xie X."/>
            <person name="Zody M.C."/>
            <person name="Baldwin J."/>
            <person name="Bloom T."/>
            <person name="Chin C.W."/>
            <person name="Heiman D."/>
            <person name="Nicol R."/>
            <person name="Nusbaum C."/>
            <person name="Young S."/>
            <person name="Wilkinson J."/>
            <person name="Worley K.C."/>
            <person name="Kovar C.L."/>
            <person name="Muzny D.M."/>
            <person name="Gibbs R.A."/>
            <person name="Cree A."/>
            <person name="Dihn H.H."/>
            <person name="Fowler G."/>
            <person name="Jhangiani S."/>
            <person name="Joshi V."/>
            <person name="Lee S."/>
            <person name="Lewis L.R."/>
            <person name="Nazareth L.V."/>
            <person name="Okwuonu G."/>
            <person name="Santibanez J."/>
            <person name="Warren W.C."/>
            <person name="Mardis E.R."/>
            <person name="Weinstock G.M."/>
            <person name="Wilson R.K."/>
            <person name="Delehaunty K."/>
            <person name="Dooling D."/>
            <person name="Fronik C."/>
            <person name="Fulton L."/>
            <person name="Fulton B."/>
            <person name="Graves T."/>
            <person name="Minx P."/>
            <person name="Sodergren E."/>
            <person name="Birney E."/>
            <person name="Margulies E.H."/>
            <person name="Herrero J."/>
            <person name="Green E.D."/>
            <person name="Haussler D."/>
            <person name="Siepel A."/>
            <person name="Goldman N."/>
            <person name="Pollard K.S."/>
            <person name="Pedersen J.S."/>
            <person name="Lander E.S."/>
            <person name="Kellis M."/>
        </authorList>
    </citation>
    <scope>NUCLEOTIDE SEQUENCE [LARGE SCALE GENOMIC DNA]</scope>
    <source>
        <strain evidence="9 10">Thorbecke inbred</strain>
    </source>
</reference>